<gene>
    <name evidence="3" type="ORF">S01H1_74667</name>
</gene>
<accession>X0X6N6</accession>
<dbReference type="InterPro" id="IPR006115">
    <property type="entry name" value="6PGDH_NADP-bd"/>
</dbReference>
<dbReference type="EMBL" id="BARS01049966">
    <property type="protein sequence ID" value="GAG38695.1"/>
    <property type="molecule type" value="Genomic_DNA"/>
</dbReference>
<comment type="caution">
    <text evidence="3">The sequence shown here is derived from an EMBL/GenBank/DDBJ whole genome shotgun (WGS) entry which is preliminary data.</text>
</comment>
<dbReference type="InterPro" id="IPR036291">
    <property type="entry name" value="NAD(P)-bd_dom_sf"/>
</dbReference>
<dbReference type="InterPro" id="IPR006183">
    <property type="entry name" value="Pgluconate_DH"/>
</dbReference>
<dbReference type="SUPFAM" id="SSF51735">
    <property type="entry name" value="NAD(P)-binding Rossmann-fold domains"/>
    <property type="match status" value="1"/>
</dbReference>
<evidence type="ECO:0000313" key="3">
    <source>
        <dbReference type="EMBL" id="GAG38695.1"/>
    </source>
</evidence>
<dbReference type="PRINTS" id="PR00076">
    <property type="entry name" value="6PGDHDRGNASE"/>
</dbReference>
<dbReference type="GO" id="GO:0004616">
    <property type="term" value="F:phosphogluconate dehydrogenase (decarboxylating) activity"/>
    <property type="evidence" value="ECO:0007669"/>
    <property type="project" value="InterPro"/>
</dbReference>
<feature type="domain" description="6-phosphogluconate dehydrogenase NADP-binding" evidence="2">
    <location>
        <begin position="6"/>
        <end position="118"/>
    </location>
</feature>
<organism evidence="3">
    <name type="scientific">marine sediment metagenome</name>
    <dbReference type="NCBI Taxonomy" id="412755"/>
    <lineage>
        <taxon>unclassified sequences</taxon>
        <taxon>metagenomes</taxon>
        <taxon>ecological metagenomes</taxon>
    </lineage>
</organism>
<feature type="region of interest" description="Disordered" evidence="1">
    <location>
        <begin position="100"/>
        <end position="119"/>
    </location>
</feature>
<feature type="compositionally biased region" description="Basic and acidic residues" evidence="1">
    <location>
        <begin position="105"/>
        <end position="119"/>
    </location>
</feature>
<dbReference type="Pfam" id="PF03446">
    <property type="entry name" value="NAD_binding_2"/>
    <property type="match status" value="1"/>
</dbReference>
<dbReference type="GO" id="GO:0050661">
    <property type="term" value="F:NADP binding"/>
    <property type="evidence" value="ECO:0007669"/>
    <property type="project" value="InterPro"/>
</dbReference>
<protein>
    <recommendedName>
        <fullName evidence="2">6-phosphogluconate dehydrogenase NADP-binding domain-containing protein</fullName>
    </recommendedName>
</protein>
<sequence>MNNADFGIIGLAVMGQNLARNVESRGFTIAVFNRTAARTREFIKEHGAGKKIIPAYSLEQFVGTLSRPRKILLMVKAGEPTDAVLETLLPLLEEGDIVMDGGNSHYEDTERRFASTQER</sequence>
<proteinExistence type="predicted"/>
<name>X0X6N6_9ZZZZ</name>
<dbReference type="PANTHER" id="PTHR11811">
    <property type="entry name" value="6-PHOSPHOGLUCONATE DEHYDROGENASE"/>
    <property type="match status" value="1"/>
</dbReference>
<reference evidence="3" key="1">
    <citation type="journal article" date="2014" name="Front. Microbiol.">
        <title>High frequency of phylogenetically diverse reductive dehalogenase-homologous genes in deep subseafloor sedimentary metagenomes.</title>
        <authorList>
            <person name="Kawai M."/>
            <person name="Futagami T."/>
            <person name="Toyoda A."/>
            <person name="Takaki Y."/>
            <person name="Nishi S."/>
            <person name="Hori S."/>
            <person name="Arai W."/>
            <person name="Tsubouchi T."/>
            <person name="Morono Y."/>
            <person name="Uchiyama I."/>
            <person name="Ito T."/>
            <person name="Fujiyama A."/>
            <person name="Inagaki F."/>
            <person name="Takami H."/>
        </authorList>
    </citation>
    <scope>NUCLEOTIDE SEQUENCE</scope>
    <source>
        <strain evidence="3">Expedition CK06-06</strain>
    </source>
</reference>
<feature type="non-terminal residue" evidence="3">
    <location>
        <position position="119"/>
    </location>
</feature>
<evidence type="ECO:0000256" key="1">
    <source>
        <dbReference type="SAM" id="MobiDB-lite"/>
    </source>
</evidence>
<dbReference type="AlphaFoldDB" id="X0X6N6"/>
<evidence type="ECO:0000259" key="2">
    <source>
        <dbReference type="Pfam" id="PF03446"/>
    </source>
</evidence>
<dbReference type="Gene3D" id="3.40.50.720">
    <property type="entry name" value="NAD(P)-binding Rossmann-like Domain"/>
    <property type="match status" value="1"/>
</dbReference>